<keyword evidence="1" id="KW-0472">Membrane</keyword>
<dbReference type="AlphaFoldDB" id="A0A437LV39"/>
<dbReference type="OrthoDB" id="27171at2"/>
<keyword evidence="1" id="KW-1133">Transmembrane helix</keyword>
<feature type="transmembrane region" description="Helical" evidence="1">
    <location>
        <begin position="199"/>
        <end position="217"/>
    </location>
</feature>
<protein>
    <recommendedName>
        <fullName evidence="4">Peptidase</fullName>
    </recommendedName>
</protein>
<dbReference type="Proteomes" id="UP000282971">
    <property type="component" value="Unassembled WGS sequence"/>
</dbReference>
<feature type="transmembrane region" description="Helical" evidence="1">
    <location>
        <begin position="165"/>
        <end position="187"/>
    </location>
</feature>
<dbReference type="InterPro" id="IPR032307">
    <property type="entry name" value="PepSY_TM-like_2"/>
</dbReference>
<gene>
    <name evidence="2" type="ORF">EOD43_23265</name>
</gene>
<evidence type="ECO:0008006" key="4">
    <source>
        <dbReference type="Google" id="ProtNLM"/>
    </source>
</evidence>
<dbReference type="EMBL" id="SACN01000006">
    <property type="protein sequence ID" value="RVT89232.1"/>
    <property type="molecule type" value="Genomic_DNA"/>
</dbReference>
<evidence type="ECO:0000313" key="2">
    <source>
        <dbReference type="EMBL" id="RVT89232.1"/>
    </source>
</evidence>
<evidence type="ECO:0000256" key="1">
    <source>
        <dbReference type="SAM" id="Phobius"/>
    </source>
</evidence>
<accession>A0A437LV39</accession>
<name>A0A437LV39_9SPHN</name>
<dbReference type="PANTHER" id="PTHR40115">
    <property type="entry name" value="INNER MEMBRANE PROTEIN WITH PEPSY TM HELIX"/>
    <property type="match status" value="1"/>
</dbReference>
<keyword evidence="3" id="KW-1185">Reference proteome</keyword>
<dbReference type="Pfam" id="PF16357">
    <property type="entry name" value="PepSY_TM_like_2"/>
    <property type="match status" value="1"/>
</dbReference>
<keyword evidence="1" id="KW-0812">Transmembrane</keyword>
<feature type="transmembrane region" description="Helical" evidence="1">
    <location>
        <begin position="29"/>
        <end position="51"/>
    </location>
</feature>
<comment type="caution">
    <text evidence="2">The sequence shown here is derived from an EMBL/GenBank/DDBJ whole genome shotgun (WGS) entry which is preliminary data.</text>
</comment>
<evidence type="ECO:0000313" key="3">
    <source>
        <dbReference type="Proteomes" id="UP000282971"/>
    </source>
</evidence>
<reference evidence="2 3" key="1">
    <citation type="submission" date="2019-01" db="EMBL/GenBank/DDBJ databases">
        <authorList>
            <person name="Chen W.-M."/>
        </authorList>
    </citation>
    <scope>NUCLEOTIDE SEQUENCE [LARGE SCALE GENOMIC DNA]</scope>
    <source>
        <strain evidence="2 3">CCP-7</strain>
    </source>
</reference>
<proteinExistence type="predicted"/>
<dbReference type="PANTHER" id="PTHR40115:SF1">
    <property type="entry name" value="INNER MEMBRANE PROTEIN WITH PEPSY TM HELIX"/>
    <property type="match status" value="1"/>
</dbReference>
<sequence length="218" mass="24099">MSAQPADPKANEFAAQARRGFWLKHLTRWHWISAAVSMIGMVLFSFTGITLNHTADIDASPSSVQKSAVLPAPLLQSLPAKPDGTKAPLPEDVRAWAAEKIGTRLPASADAEWSEEEIYLPLPRPGGDAWLSIDRLSGDVSYERTDRGWIAWANDLHKGRNTGKAWAWFIDIFAVAALLFSITGLVLLQMHARRRPSTWPLVGFGLLVPMLIIILFIH</sequence>
<dbReference type="RefSeq" id="WP_127746822.1">
    <property type="nucleotide sequence ID" value="NZ_SACN01000006.1"/>
</dbReference>
<organism evidence="2 3">
    <name type="scientific">Sphingomonas crocodyli</name>
    <dbReference type="NCBI Taxonomy" id="1979270"/>
    <lineage>
        <taxon>Bacteria</taxon>
        <taxon>Pseudomonadati</taxon>
        <taxon>Pseudomonadota</taxon>
        <taxon>Alphaproteobacteria</taxon>
        <taxon>Sphingomonadales</taxon>
        <taxon>Sphingomonadaceae</taxon>
        <taxon>Sphingomonas</taxon>
    </lineage>
</organism>